<sequence length="115" mass="12132">MIDGHTKWKETSTPTLQMATAASSALKQPGQCEIETEGFNQACLGADGGARTRDRRVAADLRADSRATVPPMPPKCKEDEDDNDGDDDDEGGGGGEGGIERRRERGKGEGGGEKV</sequence>
<keyword evidence="3" id="KW-1185">Reference proteome</keyword>
<accession>A0AAV3XSF0</accession>
<dbReference type="AlphaFoldDB" id="A0AAV3XSF0"/>
<reference evidence="2 3" key="1">
    <citation type="journal article" date="2021" name="Elife">
        <title>Chloroplast acquisition without the gene transfer in kleptoplastic sea slugs, Plakobranchus ocellatus.</title>
        <authorList>
            <person name="Maeda T."/>
            <person name="Takahashi S."/>
            <person name="Yoshida T."/>
            <person name="Shimamura S."/>
            <person name="Takaki Y."/>
            <person name="Nagai Y."/>
            <person name="Toyoda A."/>
            <person name="Suzuki Y."/>
            <person name="Arimoto A."/>
            <person name="Ishii H."/>
            <person name="Satoh N."/>
            <person name="Nishiyama T."/>
            <person name="Hasebe M."/>
            <person name="Maruyama T."/>
            <person name="Minagawa J."/>
            <person name="Obokata J."/>
            <person name="Shigenobu S."/>
        </authorList>
    </citation>
    <scope>NUCLEOTIDE SEQUENCE [LARGE SCALE GENOMIC DNA]</scope>
</reference>
<protein>
    <submittedName>
        <fullName evidence="2">Uncharacterized protein</fullName>
    </submittedName>
</protein>
<comment type="caution">
    <text evidence="2">The sequence shown here is derived from an EMBL/GenBank/DDBJ whole genome shotgun (WGS) entry which is preliminary data.</text>
</comment>
<organism evidence="2 3">
    <name type="scientific">Plakobranchus ocellatus</name>
    <dbReference type="NCBI Taxonomy" id="259542"/>
    <lineage>
        <taxon>Eukaryota</taxon>
        <taxon>Metazoa</taxon>
        <taxon>Spiralia</taxon>
        <taxon>Lophotrochozoa</taxon>
        <taxon>Mollusca</taxon>
        <taxon>Gastropoda</taxon>
        <taxon>Heterobranchia</taxon>
        <taxon>Euthyneura</taxon>
        <taxon>Panpulmonata</taxon>
        <taxon>Sacoglossa</taxon>
        <taxon>Placobranchoidea</taxon>
        <taxon>Plakobranchidae</taxon>
        <taxon>Plakobranchus</taxon>
    </lineage>
</organism>
<feature type="compositionally biased region" description="Acidic residues" evidence="1">
    <location>
        <begin position="79"/>
        <end position="91"/>
    </location>
</feature>
<evidence type="ECO:0000313" key="2">
    <source>
        <dbReference type="EMBL" id="GFN73577.1"/>
    </source>
</evidence>
<gene>
    <name evidence="2" type="ORF">PoB_000008300</name>
</gene>
<proteinExistence type="predicted"/>
<name>A0AAV3XSF0_9GAST</name>
<feature type="compositionally biased region" description="Basic and acidic residues" evidence="1">
    <location>
        <begin position="98"/>
        <end position="115"/>
    </location>
</feature>
<evidence type="ECO:0000313" key="3">
    <source>
        <dbReference type="Proteomes" id="UP000735302"/>
    </source>
</evidence>
<evidence type="ECO:0000256" key="1">
    <source>
        <dbReference type="SAM" id="MobiDB-lite"/>
    </source>
</evidence>
<dbReference type="EMBL" id="BLXT01000008">
    <property type="protein sequence ID" value="GFN73577.1"/>
    <property type="molecule type" value="Genomic_DNA"/>
</dbReference>
<feature type="region of interest" description="Disordered" evidence="1">
    <location>
        <begin position="60"/>
        <end position="115"/>
    </location>
</feature>
<dbReference type="Proteomes" id="UP000735302">
    <property type="component" value="Unassembled WGS sequence"/>
</dbReference>